<comment type="similarity">
    <text evidence="1">Belongs to the GSP E family.</text>
</comment>
<dbReference type="SUPFAM" id="SSF52540">
    <property type="entry name" value="P-loop containing nucleoside triphosphate hydrolases"/>
    <property type="match status" value="1"/>
</dbReference>
<dbReference type="InterPro" id="IPR001482">
    <property type="entry name" value="T2SS/T4SS_dom"/>
</dbReference>
<dbReference type="Gene3D" id="3.30.300.160">
    <property type="entry name" value="Type II secretion system, protein E, N-terminal domain"/>
    <property type="match status" value="1"/>
</dbReference>
<evidence type="ECO:0000256" key="3">
    <source>
        <dbReference type="ARBA" id="ARBA00022840"/>
    </source>
</evidence>
<dbReference type="SUPFAM" id="SSF160246">
    <property type="entry name" value="EspE N-terminal domain-like"/>
    <property type="match status" value="1"/>
</dbReference>
<organism evidence="5 6">
    <name type="scientific">Candidatus Abawacabacteria bacterium RIFCSPHIGHO2_01_FULL_46_8</name>
    <dbReference type="NCBI Taxonomy" id="1817815"/>
    <lineage>
        <taxon>Bacteria</taxon>
        <taxon>Candidatus Abawacaibacteriota</taxon>
    </lineage>
</organism>
<dbReference type="PROSITE" id="PS00662">
    <property type="entry name" value="T2SP_E"/>
    <property type="match status" value="1"/>
</dbReference>
<keyword evidence="2" id="KW-0547">Nucleotide-binding</keyword>
<reference evidence="5 6" key="1">
    <citation type="journal article" date="2016" name="Nat. Commun.">
        <title>Thousands of microbial genomes shed light on interconnected biogeochemical processes in an aquifer system.</title>
        <authorList>
            <person name="Anantharaman K."/>
            <person name="Brown C.T."/>
            <person name="Hug L.A."/>
            <person name="Sharon I."/>
            <person name="Castelle C.J."/>
            <person name="Probst A.J."/>
            <person name="Thomas B.C."/>
            <person name="Singh A."/>
            <person name="Wilkins M.J."/>
            <person name="Karaoz U."/>
            <person name="Brodie E.L."/>
            <person name="Williams K.H."/>
            <person name="Hubbard S.S."/>
            <person name="Banfield J.F."/>
        </authorList>
    </citation>
    <scope>NUCLEOTIDE SEQUENCE [LARGE SCALE GENOMIC DNA]</scope>
</reference>
<proteinExistence type="inferred from homology"/>
<dbReference type="GO" id="GO:0005524">
    <property type="term" value="F:ATP binding"/>
    <property type="evidence" value="ECO:0007669"/>
    <property type="project" value="UniProtKB-KW"/>
</dbReference>
<dbReference type="InterPro" id="IPR007831">
    <property type="entry name" value="T2SS_GspE_N"/>
</dbReference>
<dbReference type="Gene3D" id="3.40.50.300">
    <property type="entry name" value="P-loop containing nucleotide triphosphate hydrolases"/>
    <property type="match status" value="1"/>
</dbReference>
<name>A0A1F4XJF0_9BACT</name>
<dbReference type="PANTHER" id="PTHR30258">
    <property type="entry name" value="TYPE II SECRETION SYSTEM PROTEIN GSPE-RELATED"/>
    <property type="match status" value="1"/>
</dbReference>
<evidence type="ECO:0000259" key="4">
    <source>
        <dbReference type="PROSITE" id="PS00662"/>
    </source>
</evidence>
<dbReference type="AlphaFoldDB" id="A0A1F4XJF0"/>
<evidence type="ECO:0000256" key="2">
    <source>
        <dbReference type="ARBA" id="ARBA00022741"/>
    </source>
</evidence>
<protein>
    <recommendedName>
        <fullName evidence="4">Bacterial type II secretion system protein E domain-containing protein</fullName>
    </recommendedName>
</protein>
<gene>
    <name evidence="5" type="ORF">A2788_02250</name>
</gene>
<dbReference type="Gene3D" id="3.30.450.90">
    <property type="match status" value="1"/>
</dbReference>
<comment type="caution">
    <text evidence="5">The sequence shown here is derived from an EMBL/GenBank/DDBJ whole genome shotgun (WGS) entry which is preliminary data.</text>
</comment>
<feature type="non-terminal residue" evidence="5">
    <location>
        <position position="507"/>
    </location>
</feature>
<dbReference type="Proteomes" id="UP000177521">
    <property type="component" value="Unassembled WGS sequence"/>
</dbReference>
<evidence type="ECO:0000313" key="6">
    <source>
        <dbReference type="Proteomes" id="UP000177521"/>
    </source>
</evidence>
<dbReference type="GO" id="GO:0016887">
    <property type="term" value="F:ATP hydrolysis activity"/>
    <property type="evidence" value="ECO:0007669"/>
    <property type="project" value="TreeGrafter"/>
</dbReference>
<sequence length="507" mass="56307">MALAVAQLEKLLLENQLLTKAILTEAKQLAQKQGISLEELLVQEGMVPEERLGELMAADYGVPFIDLKGREIEDAVLRFIPENIAAEQKMIAFAKEANSLKVALADPGNVEVISFLAKKTGFDVQPHYAHIADIKLALERYHKEIKQFEDIIASNVEKAQRLAAKGGENLEAIAQDLPVVEIVQTLLENAYRKKASDIHIEPHGEEVIVRYRIDGVLQDILTLPKQISSYLVTRIKVLANLRTDLHYAPQDGRFQETVEGEDFSIRVSILPTYDGEKVVMRLLSQKSREYTLDSLGFSPLDLAKVKHNIARPYGMILVTGPTGSGKTTSLYSIIKVLNTREVNISTVEDPIEYSIPGINQTQVNPKTNLTFANGLRFLLRQDPDIMMIGEIRDEETAKLAINAAMTGHIVLSTLHTNNASVTLPRLLEMGVELYLIAATVKIAIAQRLVRRVCPECSQDRQFSQAELNAIRENFDLSANFLQALTGQPELGEMAQSIAAGKDHIITK</sequence>
<dbReference type="GO" id="GO:0005886">
    <property type="term" value="C:plasma membrane"/>
    <property type="evidence" value="ECO:0007669"/>
    <property type="project" value="TreeGrafter"/>
</dbReference>
<accession>A0A1F4XJF0</accession>
<evidence type="ECO:0000256" key="1">
    <source>
        <dbReference type="ARBA" id="ARBA00006611"/>
    </source>
</evidence>
<evidence type="ECO:0000313" key="5">
    <source>
        <dbReference type="EMBL" id="OGC81724.1"/>
    </source>
</evidence>
<dbReference type="CDD" id="cd01129">
    <property type="entry name" value="PulE-GspE-like"/>
    <property type="match status" value="1"/>
</dbReference>
<dbReference type="Pfam" id="PF00437">
    <property type="entry name" value="T2SSE"/>
    <property type="match status" value="1"/>
</dbReference>
<feature type="domain" description="Bacterial type II secretion system protein E" evidence="4">
    <location>
        <begin position="379"/>
        <end position="393"/>
    </location>
</feature>
<dbReference type="InterPro" id="IPR027417">
    <property type="entry name" value="P-loop_NTPase"/>
</dbReference>
<dbReference type="InterPro" id="IPR037257">
    <property type="entry name" value="T2SS_E_N_sf"/>
</dbReference>
<keyword evidence="3" id="KW-0067">ATP-binding</keyword>
<dbReference type="EMBL" id="MEWS01000034">
    <property type="protein sequence ID" value="OGC81724.1"/>
    <property type="molecule type" value="Genomic_DNA"/>
</dbReference>
<dbReference type="PANTHER" id="PTHR30258:SF1">
    <property type="entry name" value="PROTEIN TRANSPORT PROTEIN HOFB HOMOLOG"/>
    <property type="match status" value="1"/>
</dbReference>
<dbReference type="Pfam" id="PF05157">
    <property type="entry name" value="MshEN"/>
    <property type="match status" value="1"/>
</dbReference>